<evidence type="ECO:0000256" key="1">
    <source>
        <dbReference type="ARBA" id="ARBA00008668"/>
    </source>
</evidence>
<reference evidence="4" key="2">
    <citation type="submission" date="2018-03" db="EMBL/GenBank/DDBJ databases">
        <title>The Triticum urartu genome reveals the dynamic nature of wheat genome evolution.</title>
        <authorList>
            <person name="Ling H."/>
            <person name="Ma B."/>
            <person name="Shi X."/>
            <person name="Liu H."/>
            <person name="Dong L."/>
            <person name="Sun H."/>
            <person name="Cao Y."/>
            <person name="Gao Q."/>
            <person name="Zheng S."/>
            <person name="Li Y."/>
            <person name="Yu Y."/>
            <person name="Du H."/>
            <person name="Qi M."/>
            <person name="Li Y."/>
            <person name="Yu H."/>
            <person name="Cui Y."/>
            <person name="Wang N."/>
            <person name="Chen C."/>
            <person name="Wu H."/>
            <person name="Zhao Y."/>
            <person name="Zhang J."/>
            <person name="Li Y."/>
            <person name="Zhou W."/>
            <person name="Zhang B."/>
            <person name="Hu W."/>
            <person name="Eijk M."/>
            <person name="Tang J."/>
            <person name="Witsenboer H."/>
            <person name="Zhao S."/>
            <person name="Li Z."/>
            <person name="Zhang A."/>
            <person name="Wang D."/>
            <person name="Liang C."/>
        </authorList>
    </citation>
    <scope>NUCLEOTIDE SEQUENCE [LARGE SCALE GENOMIC DNA]</scope>
    <source>
        <strain evidence="4">cv. G1812</strain>
    </source>
</reference>
<dbReference type="InterPro" id="IPR036514">
    <property type="entry name" value="SGNH_hydro_sf"/>
</dbReference>
<reference evidence="5" key="1">
    <citation type="journal article" date="2013" name="Nature">
        <title>Draft genome of the wheat A-genome progenitor Triticum urartu.</title>
        <authorList>
            <person name="Ling H.Q."/>
            <person name="Zhao S."/>
            <person name="Liu D."/>
            <person name="Wang J."/>
            <person name="Sun H."/>
            <person name="Zhang C."/>
            <person name="Fan H."/>
            <person name="Li D."/>
            <person name="Dong L."/>
            <person name="Tao Y."/>
            <person name="Gao C."/>
            <person name="Wu H."/>
            <person name="Li Y."/>
            <person name="Cui Y."/>
            <person name="Guo X."/>
            <person name="Zheng S."/>
            <person name="Wang B."/>
            <person name="Yu K."/>
            <person name="Liang Q."/>
            <person name="Yang W."/>
            <person name="Lou X."/>
            <person name="Chen J."/>
            <person name="Feng M."/>
            <person name="Jian J."/>
            <person name="Zhang X."/>
            <person name="Luo G."/>
            <person name="Jiang Y."/>
            <person name="Liu J."/>
            <person name="Wang Z."/>
            <person name="Sha Y."/>
            <person name="Zhang B."/>
            <person name="Wu H."/>
            <person name="Tang D."/>
            <person name="Shen Q."/>
            <person name="Xue P."/>
            <person name="Zou S."/>
            <person name="Wang X."/>
            <person name="Liu X."/>
            <person name="Wang F."/>
            <person name="Yang Y."/>
            <person name="An X."/>
            <person name="Dong Z."/>
            <person name="Zhang K."/>
            <person name="Zhang X."/>
            <person name="Luo M.C."/>
            <person name="Dvorak J."/>
            <person name="Tong Y."/>
            <person name="Wang J."/>
            <person name="Yang H."/>
            <person name="Li Z."/>
            <person name="Wang D."/>
            <person name="Zhang A."/>
            <person name="Wang J."/>
        </authorList>
    </citation>
    <scope>NUCLEOTIDE SEQUENCE</scope>
    <source>
        <strain evidence="5">cv. G1812</strain>
    </source>
</reference>
<dbReference type="Gramene" id="TuG1812G0500003209.01.T02">
    <property type="protein sequence ID" value="TuG1812G0500003209.01.T02"/>
    <property type="gene ID" value="TuG1812G0500003209.01"/>
</dbReference>
<evidence type="ECO:0000256" key="2">
    <source>
        <dbReference type="SAM" id="MobiDB-lite"/>
    </source>
</evidence>
<protein>
    <submittedName>
        <fullName evidence="4">Uncharacterized protein</fullName>
    </submittedName>
</protein>
<dbReference type="PANTHER" id="PTHR22835:SF620">
    <property type="entry name" value="OS01G0223000 PROTEIN"/>
    <property type="match status" value="1"/>
</dbReference>
<sequence length="178" mass="19585">MRSKRLCLCAAVCWLLLVPLLGPVSAAGRYDSIFSFGGSSSDTGNNLVVFPSSARADYVLRPPYGSTFFGRPTGRCSDGRLVVDFIVSATPGPAVRPAVAGAQRKLPPWRQLRRQRLHRSRRRFLPPPASPHQEASQHQPGRAAAVVRVSQAFALRHNPRVRNVLQQIALRRGGIRDQ</sequence>
<dbReference type="Gramene" id="TuG1812G0500003209.01.T03">
    <property type="protein sequence ID" value="TuG1812G0500003209.01.T03"/>
    <property type="gene ID" value="TuG1812G0500003209.01"/>
</dbReference>
<evidence type="ECO:0000256" key="3">
    <source>
        <dbReference type="SAM" id="SignalP"/>
    </source>
</evidence>
<dbReference type="EnsemblPlants" id="TuG1812G0500003209.01.T03">
    <property type="protein sequence ID" value="TuG1812G0500003209.01.T03"/>
    <property type="gene ID" value="TuG1812G0500003209.01"/>
</dbReference>
<reference evidence="4" key="3">
    <citation type="submission" date="2022-06" db="UniProtKB">
        <authorList>
            <consortium name="EnsemblPlants"/>
        </authorList>
    </citation>
    <scope>IDENTIFICATION</scope>
</reference>
<evidence type="ECO:0000313" key="5">
    <source>
        <dbReference type="Proteomes" id="UP000015106"/>
    </source>
</evidence>
<feature type="chain" id="PRO_5044157007" evidence="3">
    <location>
        <begin position="27"/>
        <end position="178"/>
    </location>
</feature>
<feature type="signal peptide" evidence="3">
    <location>
        <begin position="1"/>
        <end position="26"/>
    </location>
</feature>
<organism evidence="4 5">
    <name type="scientific">Triticum urartu</name>
    <name type="common">Red wild einkorn</name>
    <name type="synonym">Crithodium urartu</name>
    <dbReference type="NCBI Taxonomy" id="4572"/>
    <lineage>
        <taxon>Eukaryota</taxon>
        <taxon>Viridiplantae</taxon>
        <taxon>Streptophyta</taxon>
        <taxon>Embryophyta</taxon>
        <taxon>Tracheophyta</taxon>
        <taxon>Spermatophyta</taxon>
        <taxon>Magnoliopsida</taxon>
        <taxon>Liliopsida</taxon>
        <taxon>Poales</taxon>
        <taxon>Poaceae</taxon>
        <taxon>BOP clade</taxon>
        <taxon>Pooideae</taxon>
        <taxon>Triticodae</taxon>
        <taxon>Triticeae</taxon>
        <taxon>Triticinae</taxon>
        <taxon>Triticum</taxon>
    </lineage>
</organism>
<gene>
    <name evidence="4" type="primary">LOC125509938</name>
</gene>
<dbReference type="Proteomes" id="UP000015106">
    <property type="component" value="Chromosome 5"/>
</dbReference>
<keyword evidence="3" id="KW-0732">Signal</keyword>
<comment type="similarity">
    <text evidence="1">Belongs to the 'GDSL' lipolytic enzyme family.</text>
</comment>
<dbReference type="PANTHER" id="PTHR22835">
    <property type="entry name" value="ZINC FINGER FYVE DOMAIN CONTAINING PROTEIN"/>
    <property type="match status" value="1"/>
</dbReference>
<dbReference type="EnsemblPlants" id="TuG1812G0500003209.01.T02">
    <property type="protein sequence ID" value="TuG1812G0500003209.01.T02"/>
    <property type="gene ID" value="TuG1812G0500003209.01"/>
</dbReference>
<keyword evidence="5" id="KW-1185">Reference proteome</keyword>
<evidence type="ECO:0000313" key="4">
    <source>
        <dbReference type="EnsemblPlants" id="TuG1812G0500003209.01.T02"/>
    </source>
</evidence>
<feature type="region of interest" description="Disordered" evidence="2">
    <location>
        <begin position="123"/>
        <end position="143"/>
    </location>
</feature>
<accession>A0A8R7UKK2</accession>
<proteinExistence type="inferred from homology"/>
<dbReference type="Gene3D" id="3.40.50.1110">
    <property type="entry name" value="SGNH hydrolase"/>
    <property type="match status" value="1"/>
</dbReference>
<dbReference type="AlphaFoldDB" id="A0A8R7UKK2"/>
<name>A0A8R7UKK2_TRIUA</name>